<sequence length="374" mass="40720">SEPHPKRAFLPFLDYSDITVDCGTNYISLAIQICPVLFSGFNESQLILNNIMNDQNCIGTVDNSVAPPVVRYTFPINITNGCGSTLTTTNSAGTGIFSDFSNIQTVNISGVVRSYDSTIGVVTYNTDLKYYYSCSYPLEYLINNSRIDVSSSAIAVRDRNGSFISTLSLKLYSDPGYTTPLVIPAQGIELRTTVYVLVTATNLTAQYFVLLDRCYATVARYPSNSTFFNFFVGCNKDVLTNLTENGASQNARFSFPAFRFTEQRNQSISSYYLHCITRLCEISACQAFKSCPTGRRRREVDIGNQNGITDSTTLVSPLIVTKPVSSGTSVRSGSDPTVGLGVAVGILAFVCVGILMGAAVFSKKHIISSKMLCS</sequence>
<keyword evidence="6" id="KW-1185">Reference proteome</keyword>
<protein>
    <recommendedName>
        <fullName evidence="4">ZP domain-containing protein</fullName>
    </recommendedName>
</protein>
<dbReference type="InterPro" id="IPR055356">
    <property type="entry name" value="ZP-N"/>
</dbReference>
<keyword evidence="3" id="KW-0472">Membrane</keyword>
<keyword evidence="3" id="KW-1133">Transmembrane helix</keyword>
<dbReference type="Pfam" id="PF23344">
    <property type="entry name" value="ZP-N"/>
    <property type="match status" value="1"/>
</dbReference>
<evidence type="ECO:0000256" key="2">
    <source>
        <dbReference type="ARBA" id="ARBA00023157"/>
    </source>
</evidence>
<keyword evidence="1" id="KW-0732">Signal</keyword>
<proteinExistence type="predicted"/>
<evidence type="ECO:0000256" key="3">
    <source>
        <dbReference type="SAM" id="Phobius"/>
    </source>
</evidence>
<dbReference type="PANTHER" id="PTHR14002:SF21">
    <property type="entry name" value="SI:CH211-103F14.3-RELATED"/>
    <property type="match status" value="1"/>
</dbReference>
<dbReference type="InterPro" id="IPR042235">
    <property type="entry name" value="ZP-C_dom"/>
</dbReference>
<dbReference type="Proteomes" id="UP001239994">
    <property type="component" value="Unassembled WGS sequence"/>
</dbReference>
<comment type="caution">
    <text evidence="5">The sequence shown here is derived from an EMBL/GenBank/DDBJ whole genome shotgun (WGS) entry which is preliminary data.</text>
</comment>
<dbReference type="EMBL" id="JAROKS010000010">
    <property type="protein sequence ID" value="KAK1800434.1"/>
    <property type="molecule type" value="Genomic_DNA"/>
</dbReference>
<evidence type="ECO:0000259" key="4">
    <source>
        <dbReference type="PROSITE" id="PS51034"/>
    </source>
</evidence>
<dbReference type="SMART" id="SM00241">
    <property type="entry name" value="ZP"/>
    <property type="match status" value="1"/>
</dbReference>
<organism evidence="5 6">
    <name type="scientific">Electrophorus voltai</name>
    <dbReference type="NCBI Taxonomy" id="2609070"/>
    <lineage>
        <taxon>Eukaryota</taxon>
        <taxon>Metazoa</taxon>
        <taxon>Chordata</taxon>
        <taxon>Craniata</taxon>
        <taxon>Vertebrata</taxon>
        <taxon>Euteleostomi</taxon>
        <taxon>Actinopterygii</taxon>
        <taxon>Neopterygii</taxon>
        <taxon>Teleostei</taxon>
        <taxon>Ostariophysi</taxon>
        <taxon>Gymnotiformes</taxon>
        <taxon>Gymnotoidei</taxon>
        <taxon>Gymnotidae</taxon>
        <taxon>Electrophorus</taxon>
    </lineage>
</organism>
<reference evidence="5" key="1">
    <citation type="submission" date="2023-03" db="EMBL/GenBank/DDBJ databases">
        <title>Electrophorus voltai genome.</title>
        <authorList>
            <person name="Bian C."/>
        </authorList>
    </citation>
    <scope>NUCLEOTIDE SEQUENCE</scope>
    <source>
        <strain evidence="5">CB-2022</strain>
        <tissue evidence="5">Muscle</tissue>
    </source>
</reference>
<evidence type="ECO:0000313" key="5">
    <source>
        <dbReference type="EMBL" id="KAK1800434.1"/>
    </source>
</evidence>
<dbReference type="InterPro" id="IPR055355">
    <property type="entry name" value="ZP-C"/>
</dbReference>
<dbReference type="AlphaFoldDB" id="A0AAD9E144"/>
<feature type="transmembrane region" description="Helical" evidence="3">
    <location>
        <begin position="338"/>
        <end position="361"/>
    </location>
</feature>
<accession>A0AAD9E144</accession>
<dbReference type="PROSITE" id="PS51034">
    <property type="entry name" value="ZP_2"/>
    <property type="match status" value="1"/>
</dbReference>
<gene>
    <name evidence="5" type="ORF">P4O66_005665</name>
</gene>
<dbReference type="Gene3D" id="2.60.40.4100">
    <property type="entry name" value="Zona pellucida, ZP-C domain"/>
    <property type="match status" value="1"/>
</dbReference>
<evidence type="ECO:0000313" key="6">
    <source>
        <dbReference type="Proteomes" id="UP001239994"/>
    </source>
</evidence>
<feature type="domain" description="ZP" evidence="4">
    <location>
        <begin position="21"/>
        <end position="298"/>
    </location>
</feature>
<name>A0AAD9E144_9TELE</name>
<dbReference type="PANTHER" id="PTHR14002">
    <property type="entry name" value="ENDOGLIN/TGF-BETA RECEPTOR TYPE III"/>
    <property type="match status" value="1"/>
</dbReference>
<keyword evidence="3" id="KW-0812">Transmembrane</keyword>
<keyword evidence="2" id="KW-1015">Disulfide bond</keyword>
<dbReference type="InterPro" id="IPR001507">
    <property type="entry name" value="ZP_dom"/>
</dbReference>
<evidence type="ECO:0000256" key="1">
    <source>
        <dbReference type="ARBA" id="ARBA00022729"/>
    </source>
</evidence>
<dbReference type="Pfam" id="PF00100">
    <property type="entry name" value="Zona_pellucida"/>
    <property type="match status" value="1"/>
</dbReference>
<feature type="non-terminal residue" evidence="5">
    <location>
        <position position="374"/>
    </location>
</feature>